<dbReference type="EMBL" id="CP090145">
    <property type="protein sequence ID" value="UOX33067.1"/>
    <property type="molecule type" value="Genomic_DNA"/>
</dbReference>
<dbReference type="PROSITE" id="PS51257">
    <property type="entry name" value="PROKAR_LIPOPROTEIN"/>
    <property type="match status" value="1"/>
</dbReference>
<sequence length="491" mass="55459">MRTIETDIFIVGAGPVGLACAYLAALSGLKTTIIDKSEGPLEVGRADALNARTLQLLEIVDLFKELYPQGLPCNTSSIWEKGKFVSRQSNWWDELEGCFHKHFLMLGQAFIEKLLDEKLKAINAPVIRQTKIETIQVTEKGCECTLSNGDIVKSNYLIGADGSHSFVRNHFNIPFEISRPQIIWAVIDAVFETDFTKVPEIIVFQSETSDVAWIPREGKIDRFYIRMDRKDFAIEDAMERINIAMAPHTIKIKELVWFSHFSVKESVVENYIIQDRVILAGDACHIHSVNGGQGLNTGLADAFNLIWKISMIENHGVDSSLLQSYENERKPVALSVIKSSGELVRSTKYSEDGTHAKDYVKIVEKRAGNITGMGIRYSESGLAGSRVYDIDVNHGNKQYRLYTLLNYTKFTLLCFGNKKIEIELPSFVELIQIQSNNSANELWTASDYYKNQIILVRPDSYIEAAGTLNEIDDLINHFLHKYTKNENSMLV</sequence>
<reference evidence="5" key="1">
    <citation type="submission" date="2021-12" db="EMBL/GenBank/DDBJ databases">
        <authorList>
            <person name="Cha I.-T."/>
            <person name="Lee K.-E."/>
            <person name="Park S.-J."/>
        </authorList>
    </citation>
    <scope>NUCLEOTIDE SEQUENCE</scope>
    <source>
        <strain evidence="5">YSM-43</strain>
    </source>
</reference>
<dbReference type="PANTHER" id="PTHR43004">
    <property type="entry name" value="TRK SYSTEM POTASSIUM UPTAKE PROTEIN"/>
    <property type="match status" value="1"/>
</dbReference>
<proteinExistence type="predicted"/>
<comment type="cofactor">
    <cofactor evidence="1">
        <name>FAD</name>
        <dbReference type="ChEBI" id="CHEBI:57692"/>
    </cofactor>
</comment>
<accession>A0ABY4HLH0</accession>
<dbReference type="Gene3D" id="3.30.9.10">
    <property type="entry name" value="D-Amino Acid Oxidase, subunit A, domain 2"/>
    <property type="match status" value="1"/>
</dbReference>
<keyword evidence="3" id="KW-0274">FAD</keyword>
<name>A0ABY4HLH0_9FLAO</name>
<dbReference type="NCBIfam" id="NF005531">
    <property type="entry name" value="PRK07190.1"/>
    <property type="match status" value="1"/>
</dbReference>
<evidence type="ECO:0000256" key="1">
    <source>
        <dbReference type="ARBA" id="ARBA00001974"/>
    </source>
</evidence>
<dbReference type="Proteomes" id="UP000830454">
    <property type="component" value="Chromosome"/>
</dbReference>
<gene>
    <name evidence="5" type="ORF">LXD69_13595</name>
</gene>
<feature type="domain" description="FAD-binding" evidence="4">
    <location>
        <begin position="5"/>
        <end position="338"/>
    </location>
</feature>
<dbReference type="PANTHER" id="PTHR43004:SF19">
    <property type="entry name" value="BINDING MONOOXYGENASE, PUTATIVE (JCVI)-RELATED"/>
    <property type="match status" value="1"/>
</dbReference>
<dbReference type="Gene3D" id="3.40.30.120">
    <property type="match status" value="1"/>
</dbReference>
<evidence type="ECO:0000313" key="5">
    <source>
        <dbReference type="EMBL" id="UOX33067.1"/>
    </source>
</evidence>
<reference evidence="5" key="2">
    <citation type="submission" date="2022-04" db="EMBL/GenBank/DDBJ databases">
        <title>Complete Genome Sequence of Flavobacterium sediminilitoris YSM-43, Isolated from a Tidal Sediment.</title>
        <authorList>
            <person name="Lee P.A."/>
        </authorList>
    </citation>
    <scope>NUCLEOTIDE SEQUENCE</scope>
    <source>
        <strain evidence="5">YSM-43</strain>
    </source>
</reference>
<dbReference type="Pfam" id="PF01494">
    <property type="entry name" value="FAD_binding_3"/>
    <property type="match status" value="1"/>
</dbReference>
<dbReference type="InterPro" id="IPR036188">
    <property type="entry name" value="FAD/NAD-bd_sf"/>
</dbReference>
<dbReference type="Gene3D" id="3.50.50.60">
    <property type="entry name" value="FAD/NAD(P)-binding domain"/>
    <property type="match status" value="1"/>
</dbReference>
<dbReference type="PRINTS" id="PR00420">
    <property type="entry name" value="RNGMNOXGNASE"/>
</dbReference>
<dbReference type="RefSeq" id="WP_246915805.1">
    <property type="nucleotide sequence ID" value="NZ_CP090145.1"/>
</dbReference>
<keyword evidence="6" id="KW-1185">Reference proteome</keyword>
<dbReference type="InterPro" id="IPR050641">
    <property type="entry name" value="RIFMO-like"/>
</dbReference>
<dbReference type="InterPro" id="IPR002938">
    <property type="entry name" value="FAD-bd"/>
</dbReference>
<dbReference type="SUPFAM" id="SSF51905">
    <property type="entry name" value="FAD/NAD(P)-binding domain"/>
    <property type="match status" value="1"/>
</dbReference>
<evidence type="ECO:0000256" key="3">
    <source>
        <dbReference type="ARBA" id="ARBA00022827"/>
    </source>
</evidence>
<dbReference type="SUPFAM" id="SSF54373">
    <property type="entry name" value="FAD-linked reductases, C-terminal domain"/>
    <property type="match status" value="1"/>
</dbReference>
<evidence type="ECO:0000256" key="2">
    <source>
        <dbReference type="ARBA" id="ARBA00022630"/>
    </source>
</evidence>
<protein>
    <submittedName>
        <fullName evidence="5">FAD-binding protein</fullName>
    </submittedName>
</protein>
<evidence type="ECO:0000313" key="6">
    <source>
        <dbReference type="Proteomes" id="UP000830454"/>
    </source>
</evidence>
<organism evidence="5 6">
    <name type="scientific">Flavobacterium sediminilitoris</name>
    <dbReference type="NCBI Taxonomy" id="2024526"/>
    <lineage>
        <taxon>Bacteria</taxon>
        <taxon>Pseudomonadati</taxon>
        <taxon>Bacteroidota</taxon>
        <taxon>Flavobacteriia</taxon>
        <taxon>Flavobacteriales</taxon>
        <taxon>Flavobacteriaceae</taxon>
        <taxon>Flavobacterium</taxon>
    </lineage>
</organism>
<evidence type="ECO:0000259" key="4">
    <source>
        <dbReference type="Pfam" id="PF01494"/>
    </source>
</evidence>
<keyword evidence="2" id="KW-0285">Flavoprotein</keyword>